<keyword evidence="2" id="KW-1185">Reference proteome</keyword>
<organism evidence="1 2">
    <name type="scientific">Suillus fuscotomentosus</name>
    <dbReference type="NCBI Taxonomy" id="1912939"/>
    <lineage>
        <taxon>Eukaryota</taxon>
        <taxon>Fungi</taxon>
        <taxon>Dikarya</taxon>
        <taxon>Basidiomycota</taxon>
        <taxon>Agaricomycotina</taxon>
        <taxon>Agaricomycetes</taxon>
        <taxon>Agaricomycetidae</taxon>
        <taxon>Boletales</taxon>
        <taxon>Suillineae</taxon>
        <taxon>Suillaceae</taxon>
        <taxon>Suillus</taxon>
    </lineage>
</organism>
<accession>A0AAD4EF37</accession>
<gene>
    <name evidence="1" type="ORF">F5891DRAFT_889289</name>
</gene>
<dbReference type="Proteomes" id="UP001195769">
    <property type="component" value="Unassembled WGS sequence"/>
</dbReference>
<reference evidence="1" key="1">
    <citation type="journal article" date="2020" name="New Phytol.">
        <title>Comparative genomics reveals dynamic genome evolution in host specialist ectomycorrhizal fungi.</title>
        <authorList>
            <person name="Lofgren L.A."/>
            <person name="Nguyen N.H."/>
            <person name="Vilgalys R."/>
            <person name="Ruytinx J."/>
            <person name="Liao H.L."/>
            <person name="Branco S."/>
            <person name="Kuo A."/>
            <person name="LaButti K."/>
            <person name="Lipzen A."/>
            <person name="Andreopoulos W."/>
            <person name="Pangilinan J."/>
            <person name="Riley R."/>
            <person name="Hundley H."/>
            <person name="Na H."/>
            <person name="Barry K."/>
            <person name="Grigoriev I.V."/>
            <person name="Stajich J.E."/>
            <person name="Kennedy P.G."/>
        </authorList>
    </citation>
    <scope>NUCLEOTIDE SEQUENCE</scope>
    <source>
        <strain evidence="1">FC203</strain>
    </source>
</reference>
<dbReference type="EMBL" id="JABBWK010000008">
    <property type="protein sequence ID" value="KAG1905079.1"/>
    <property type="molecule type" value="Genomic_DNA"/>
</dbReference>
<dbReference type="PANTHER" id="PTHR46579">
    <property type="entry name" value="F5/8 TYPE C DOMAIN-CONTAINING PROTEIN-RELATED"/>
    <property type="match status" value="1"/>
</dbReference>
<protein>
    <submittedName>
        <fullName evidence="1">Uncharacterized protein</fullName>
    </submittedName>
</protein>
<dbReference type="GeneID" id="64667557"/>
<dbReference type="AlphaFoldDB" id="A0AAD4EF37"/>
<feature type="non-terminal residue" evidence="1">
    <location>
        <position position="1"/>
    </location>
</feature>
<feature type="non-terminal residue" evidence="1">
    <location>
        <position position="742"/>
    </location>
</feature>
<evidence type="ECO:0000313" key="2">
    <source>
        <dbReference type="Proteomes" id="UP001195769"/>
    </source>
</evidence>
<dbReference type="PANTHER" id="PTHR46579:SF2">
    <property type="entry name" value="C2H2-TYPE DOMAIN-CONTAINING PROTEIN"/>
    <property type="match status" value="1"/>
</dbReference>
<comment type="caution">
    <text evidence="1">The sequence shown here is derived from an EMBL/GenBank/DDBJ whole genome shotgun (WGS) entry which is preliminary data.</text>
</comment>
<proteinExistence type="predicted"/>
<dbReference type="RefSeq" id="XP_041230654.1">
    <property type="nucleotide sequence ID" value="XM_041373259.1"/>
</dbReference>
<sequence length="742" mass="84888">VDDLLPFWDPGVTFSRTAKYPDGRVIRIALIPIVCDLPAAKQVAGFGGIGSKFFCSYCLLPLYDIDNLDRSQWPARDVEAHRKHARLYRDAPTLEERQRIFDQFGVRWTELLRLPYWDPISFTVVESMHILYLRILRYHCRVAWRMNIDLQDGETPSGEGAKSIARPSDECMQKGVEALATGTFAALDACTRPVLFHLCQDRSLRRASTKRALIKTLLNWVRILSSLSSTGKEVQNNQRTAEEYVSASSEVDPDTLMGYTRIVLVALCSERHLSIVGQKRILVQRLIRWRAEQDQRDTNDCGVPTDFKNIHSSHSTDSPPLGPVSDVNNDQLHRVVLGQSLVTEIRKDMLHTELPTWVSRAPKALGSTAQGKLSADQWRAACTINMTITLIRLWGGKDGLIKAMLDNYMDLITAVELGCMLVISPGHITQYDFYMQRYLENFKDLYKTLRLVPSHHISLHLGEFLCSFGPVHAWRAFAFERYNYLLQRENTNGKFGEIELTMMNHTCRVANFRTLIQGEHIRTVVSDMVDAYSNFAGEDRRGTRIRDVLQWEKPVTAQGQTRPTTKEVALEEELYLALLQLINTIEQLRYVGDGDPRSSDQLFLRRKVLPSNRILIRGVSYRPSDFSHCDSNILFRSSLGSKPEAGRIIKIFLHHRFSTNDNQIEETFIALQTLVPLSDTDVPYDPYRQYPLAGGFLCYNEYHTKYRVIRPSGIICHYAKTPMRVPRIRQPCVHVLPLDRVS</sequence>
<evidence type="ECO:0000313" key="1">
    <source>
        <dbReference type="EMBL" id="KAG1905079.1"/>
    </source>
</evidence>
<name>A0AAD4EF37_9AGAM</name>